<keyword evidence="3" id="KW-1185">Reference proteome</keyword>
<dbReference type="Proteomes" id="UP000243217">
    <property type="component" value="Unassembled WGS sequence"/>
</dbReference>
<dbReference type="OrthoDB" id="8062037at2759"/>
<dbReference type="SUPFAM" id="SSF54495">
    <property type="entry name" value="UBC-like"/>
    <property type="match status" value="1"/>
</dbReference>
<proteinExistence type="predicted"/>
<feature type="domain" description="RWD" evidence="1">
    <location>
        <begin position="534"/>
        <end position="633"/>
    </location>
</feature>
<dbReference type="AlphaFoldDB" id="A0A1W0AC01"/>
<dbReference type="Pfam" id="PF05773">
    <property type="entry name" value="RWD"/>
    <property type="match status" value="1"/>
</dbReference>
<sequence>MQTHLANCEHILDHEEVLDEIVLSSEEEAEDDTLHHPLAPLQSHIANNRLDRALSASSANASPTTRNVPHAIVSPIPSGLSRVSSIESNPPNQPTTMETNEALLQFTLENNLPFDWVESTVMQTLCPQLPSAAEFAGPILHRIQQSYEQKLHDRQREMHQSCGWTLIVQELSVKGNIGTFVSWLTHPNGAIFPSVLDTGESLRWSSPLNQVSRVVQTHILENLRRQINVVAVTLPPVDSYFNALATTHTNVLFLASTSTVFNSMYYYLLNDELCHRALQSAATIAPPPQRLDEAGNWLEHVLTQRFLDGTTRSLVETILPFFKELAATTHGTLSLAQTTKLYHQLYRAVVCLPQRQNSLQQRLFGLLETSWASLEQPVFILAYTLQPHYRDQYLKKSLGAFKWSSICDVACYYYDRWFHTRPTTLRGDVMAYAHVTQHVFAPSVVSEFPSINDYILYLNDHAPELSRLMAHLQTIVTNFSFESDASDIYSEEIAQNLNYILYCQAKSMPKRNALSPQTQLAAWKDKTSTMDRSAEVAIFKKLVPGKSIETCSPEQLQATLEYSRYRKLRLRLRFPENYPSSELIIEIMSNSLPDITLRRLTKFADTKAKELSKENKPQVQSIVELIQTSLTENKLLCSFDEIRQLRLLVEKNNGEIKLINERAGRIKIMFRKNTYFFQVNLKLDDLYPDSPIKVICDESNFPPSVVDVMVKQANEMVRRIIMGYTADQALYASNPLRKPLSLLSINDNDSKNAAPGAKKFGKNAKAAPIPIKESPVENISPMYYAEDGGILHRSPLDDAVKSILPVCRQLLWEKFIQILPTEKCPECTLALLSENPTDKIDEENSPLMAYCGHWYHTDCLGKKLQTPPFAHGCKVCNVILHHPKWPSDLNELQQRYERAQRLEREIADIADMF</sequence>
<dbReference type="PANTHER" id="PTHR40237">
    <property type="entry name" value="LD44813P"/>
    <property type="match status" value="1"/>
</dbReference>
<name>A0A1W0AC01_9STRA</name>
<dbReference type="EMBL" id="JNBS01000053">
    <property type="protein sequence ID" value="OQS07847.1"/>
    <property type="molecule type" value="Genomic_DNA"/>
</dbReference>
<dbReference type="PROSITE" id="PS50908">
    <property type="entry name" value="RWD"/>
    <property type="match status" value="1"/>
</dbReference>
<reference evidence="2 3" key="1">
    <citation type="journal article" date="2014" name="Genome Biol. Evol.">
        <title>The secreted proteins of Achlya hypogyna and Thraustotheca clavata identify the ancestral oomycete secretome and reveal gene acquisitions by horizontal gene transfer.</title>
        <authorList>
            <person name="Misner I."/>
            <person name="Blouin N."/>
            <person name="Leonard G."/>
            <person name="Richards T.A."/>
            <person name="Lane C.E."/>
        </authorList>
    </citation>
    <scope>NUCLEOTIDE SEQUENCE [LARGE SCALE GENOMIC DNA]</scope>
    <source>
        <strain evidence="2 3">ATCC 34112</strain>
    </source>
</reference>
<organism evidence="2 3">
    <name type="scientific">Thraustotheca clavata</name>
    <dbReference type="NCBI Taxonomy" id="74557"/>
    <lineage>
        <taxon>Eukaryota</taxon>
        <taxon>Sar</taxon>
        <taxon>Stramenopiles</taxon>
        <taxon>Oomycota</taxon>
        <taxon>Saprolegniomycetes</taxon>
        <taxon>Saprolegniales</taxon>
        <taxon>Achlyaceae</taxon>
        <taxon>Thraustotheca</taxon>
    </lineage>
</organism>
<accession>A0A1W0AC01</accession>
<dbReference type="InterPro" id="IPR016135">
    <property type="entry name" value="UBQ-conjugating_enzyme/RWD"/>
</dbReference>
<comment type="caution">
    <text evidence="2">The sequence shown here is derived from an EMBL/GenBank/DDBJ whole genome shotgun (WGS) entry which is preliminary data.</text>
</comment>
<protein>
    <recommendedName>
        <fullName evidence="1">RWD domain-containing protein</fullName>
    </recommendedName>
</protein>
<evidence type="ECO:0000259" key="1">
    <source>
        <dbReference type="PROSITE" id="PS50908"/>
    </source>
</evidence>
<gene>
    <name evidence="2" type="ORF">THRCLA_00159</name>
</gene>
<evidence type="ECO:0000313" key="2">
    <source>
        <dbReference type="EMBL" id="OQS07847.1"/>
    </source>
</evidence>
<dbReference type="InterPro" id="IPR006575">
    <property type="entry name" value="RWD_dom"/>
</dbReference>
<dbReference type="PANTHER" id="PTHR40237:SF1">
    <property type="entry name" value="LD44813P"/>
    <property type="match status" value="1"/>
</dbReference>
<evidence type="ECO:0000313" key="3">
    <source>
        <dbReference type="Proteomes" id="UP000243217"/>
    </source>
</evidence>